<comment type="caution">
    <text evidence="1">The sequence shown here is derived from an EMBL/GenBank/DDBJ whole genome shotgun (WGS) entry which is preliminary data.</text>
</comment>
<dbReference type="InterPro" id="IPR012337">
    <property type="entry name" value="RNaseH-like_sf"/>
</dbReference>
<accession>A0A5J4NZ76</accession>
<organism evidence="1 2">
    <name type="scientific">Paragonimus westermani</name>
    <dbReference type="NCBI Taxonomy" id="34504"/>
    <lineage>
        <taxon>Eukaryota</taxon>
        <taxon>Metazoa</taxon>
        <taxon>Spiralia</taxon>
        <taxon>Lophotrochozoa</taxon>
        <taxon>Platyhelminthes</taxon>
        <taxon>Trematoda</taxon>
        <taxon>Digenea</taxon>
        <taxon>Plagiorchiida</taxon>
        <taxon>Troglotremata</taxon>
        <taxon>Troglotrematidae</taxon>
        <taxon>Paragonimus</taxon>
    </lineage>
</organism>
<reference evidence="1 2" key="1">
    <citation type="journal article" date="2019" name="Gigascience">
        <title>Whole-genome sequence of the oriental lung fluke Paragonimus westermani.</title>
        <authorList>
            <person name="Oey H."/>
            <person name="Zakrzewski M."/>
            <person name="Narain K."/>
            <person name="Devi K.R."/>
            <person name="Agatsuma T."/>
            <person name="Nawaratna S."/>
            <person name="Gobert G.N."/>
            <person name="Jones M.K."/>
            <person name="Ragan M.A."/>
            <person name="McManus D.P."/>
            <person name="Krause L."/>
        </authorList>
    </citation>
    <scope>NUCLEOTIDE SEQUENCE [LARGE SCALE GENOMIC DNA]</scope>
    <source>
        <strain evidence="1 2">IND2009</strain>
    </source>
</reference>
<gene>
    <name evidence="1" type="ORF">DEA37_0014858</name>
</gene>
<dbReference type="Gene3D" id="3.30.420.10">
    <property type="entry name" value="Ribonuclease H-like superfamily/Ribonuclease H"/>
    <property type="match status" value="1"/>
</dbReference>
<name>A0A5J4NZ76_9TREM</name>
<evidence type="ECO:0008006" key="3">
    <source>
        <dbReference type="Google" id="ProtNLM"/>
    </source>
</evidence>
<protein>
    <recommendedName>
        <fullName evidence="3">Integrase catalytic domain-containing protein</fullName>
    </recommendedName>
</protein>
<dbReference type="AlphaFoldDB" id="A0A5J4NZ76"/>
<evidence type="ECO:0000313" key="2">
    <source>
        <dbReference type="Proteomes" id="UP000324629"/>
    </source>
</evidence>
<proteinExistence type="predicted"/>
<dbReference type="Proteomes" id="UP000324629">
    <property type="component" value="Unassembled WGS sequence"/>
</dbReference>
<dbReference type="InterPro" id="IPR036397">
    <property type="entry name" value="RNaseH_sf"/>
</dbReference>
<keyword evidence="2" id="KW-1185">Reference proteome</keyword>
<dbReference type="GO" id="GO:0003676">
    <property type="term" value="F:nucleic acid binding"/>
    <property type="evidence" value="ECO:0007669"/>
    <property type="project" value="InterPro"/>
</dbReference>
<dbReference type="SUPFAM" id="SSF53098">
    <property type="entry name" value="Ribonuclease H-like"/>
    <property type="match status" value="1"/>
</dbReference>
<sequence>MGPQPTSSRKNKYTIMIVDYFTKCCEAFLTPKQEASTITQTFVNEWVTRFGTPIDLHSDVVRSPSTSPKF</sequence>
<evidence type="ECO:0000313" key="1">
    <source>
        <dbReference type="EMBL" id="KAA3680388.1"/>
    </source>
</evidence>
<dbReference type="EMBL" id="QNGE01000457">
    <property type="protein sequence ID" value="KAA3680388.1"/>
    <property type="molecule type" value="Genomic_DNA"/>
</dbReference>